<comment type="subcellular location">
    <subcellularLocation>
        <location evidence="1">Membrane</location>
        <topology evidence="1">Multi-pass membrane protein</topology>
    </subcellularLocation>
</comment>
<dbReference type="PRINTS" id="PR01130">
    <property type="entry name" value="DERENTRNSPRT"/>
</dbReference>
<sequence>LLFCLVILQYFTSRLKDSPSVNQTEAAGDQRSVLEAKFNNVMTLCAMLPLLLCTCLTSFLHSLVSQRLRVMGSLIVIMFVFVLTAILVKVHLEPLAFFCVTMVKIIIINSFGAVLQGSLFGMAGLLPALYTTPIMSGQGLAGTFAAFAMICAIASGSEMQDAAFGYFITACGVIFLSVLSYILLPKMEFYQFYQEKNKKQPSEDEQTSVSLVNKDTKDTADDQWRQHDISMMKIFKKCLQNELYFIPVSCFLLFNLCDWGGRSLTAVCMWPSKESVILPVSILCRVVFIPLFMLCNVQPRFNLPVYFHHDGFFIVFMVLFAFSNGYLASLCMCYGPKNVLPHEAETAGAIMAFFLSLGLALGAAVSFIFRALV</sequence>
<feature type="transmembrane region" description="Helical" evidence="7">
    <location>
        <begin position="276"/>
        <end position="295"/>
    </location>
</feature>
<feature type="transmembrane region" description="Helical" evidence="7">
    <location>
        <begin position="347"/>
        <end position="369"/>
    </location>
</feature>
<reference evidence="8" key="1">
    <citation type="submission" date="2021-05" db="EMBL/GenBank/DDBJ databases">
        <authorList>
            <person name="Tigano A."/>
        </authorList>
    </citation>
    <scope>NUCLEOTIDE SEQUENCE</scope>
</reference>
<dbReference type="PANTHER" id="PTHR10332">
    <property type="entry name" value="EQUILIBRATIVE NUCLEOSIDE TRANSPORTER"/>
    <property type="match status" value="1"/>
</dbReference>
<comment type="caution">
    <text evidence="8">The sequence shown here is derived from an EMBL/GenBank/DDBJ whole genome shotgun (WGS) entry which is preliminary data.</text>
</comment>
<evidence type="ECO:0000256" key="4">
    <source>
        <dbReference type="ARBA" id="ARBA00022692"/>
    </source>
</evidence>
<feature type="transmembrane region" description="Helical" evidence="7">
    <location>
        <begin position="70"/>
        <end position="88"/>
    </location>
</feature>
<dbReference type="Pfam" id="PF01733">
    <property type="entry name" value="Nucleoside_tran"/>
    <property type="match status" value="2"/>
</dbReference>
<keyword evidence="3" id="KW-0813">Transport</keyword>
<dbReference type="PANTHER" id="PTHR10332:SF9">
    <property type="entry name" value="EQUILIBRATIVE NUCLEOSIDE TRANSPORTER 1"/>
    <property type="match status" value="1"/>
</dbReference>
<dbReference type="GO" id="GO:0005886">
    <property type="term" value="C:plasma membrane"/>
    <property type="evidence" value="ECO:0007669"/>
    <property type="project" value="TreeGrafter"/>
</dbReference>
<evidence type="ECO:0000256" key="6">
    <source>
        <dbReference type="ARBA" id="ARBA00023136"/>
    </source>
</evidence>
<keyword evidence="5 7" id="KW-1133">Transmembrane helix</keyword>
<dbReference type="EMBL" id="CAJRST010036890">
    <property type="protein sequence ID" value="CAG5995318.1"/>
    <property type="molecule type" value="Genomic_DNA"/>
</dbReference>
<evidence type="ECO:0000256" key="5">
    <source>
        <dbReference type="ARBA" id="ARBA00022989"/>
    </source>
</evidence>
<organism evidence="8 9">
    <name type="scientific">Menidia menidia</name>
    <name type="common">Atlantic silverside</name>
    <dbReference type="NCBI Taxonomy" id="238744"/>
    <lineage>
        <taxon>Eukaryota</taxon>
        <taxon>Metazoa</taxon>
        <taxon>Chordata</taxon>
        <taxon>Craniata</taxon>
        <taxon>Vertebrata</taxon>
        <taxon>Euteleostomi</taxon>
        <taxon>Actinopterygii</taxon>
        <taxon>Neopterygii</taxon>
        <taxon>Teleostei</taxon>
        <taxon>Neoteleostei</taxon>
        <taxon>Acanthomorphata</taxon>
        <taxon>Ovalentaria</taxon>
        <taxon>Atherinomorphae</taxon>
        <taxon>Atheriniformes</taxon>
        <taxon>Atherinopsidae</taxon>
        <taxon>Menidiinae</taxon>
        <taxon>Menidia</taxon>
    </lineage>
</organism>
<feature type="transmembrane region" description="Helical" evidence="7">
    <location>
        <begin position="94"/>
        <end position="127"/>
    </location>
</feature>
<dbReference type="GO" id="GO:0005337">
    <property type="term" value="F:nucleoside transmembrane transporter activity"/>
    <property type="evidence" value="ECO:0007669"/>
    <property type="project" value="InterPro"/>
</dbReference>
<evidence type="ECO:0000313" key="9">
    <source>
        <dbReference type="Proteomes" id="UP000677803"/>
    </source>
</evidence>
<dbReference type="OrthoDB" id="46396at2759"/>
<feature type="transmembrane region" description="Helical" evidence="7">
    <location>
        <begin position="139"/>
        <end position="157"/>
    </location>
</feature>
<dbReference type="Proteomes" id="UP000677803">
    <property type="component" value="Unassembled WGS sequence"/>
</dbReference>
<evidence type="ECO:0000256" key="1">
    <source>
        <dbReference type="ARBA" id="ARBA00004141"/>
    </source>
</evidence>
<dbReference type="PIRSF" id="PIRSF016379">
    <property type="entry name" value="ENT"/>
    <property type="match status" value="1"/>
</dbReference>
<accession>A0A8S4BNB3</accession>
<keyword evidence="4 7" id="KW-0812">Transmembrane</keyword>
<keyword evidence="9" id="KW-1185">Reference proteome</keyword>
<dbReference type="InterPro" id="IPR002259">
    <property type="entry name" value="Eqnu_transpt"/>
</dbReference>
<dbReference type="GO" id="GO:0015862">
    <property type="term" value="P:uridine transmembrane transport"/>
    <property type="evidence" value="ECO:0007669"/>
    <property type="project" value="TreeGrafter"/>
</dbReference>
<comment type="similarity">
    <text evidence="2">Belongs to the SLC29A/ENT transporter (TC 2.A.57) family.</text>
</comment>
<evidence type="ECO:0000256" key="3">
    <source>
        <dbReference type="ARBA" id="ARBA00022448"/>
    </source>
</evidence>
<keyword evidence="6 7" id="KW-0472">Membrane</keyword>
<feature type="transmembrane region" description="Helical" evidence="7">
    <location>
        <begin position="163"/>
        <end position="184"/>
    </location>
</feature>
<name>A0A8S4BNB3_9TELE</name>
<dbReference type="SUPFAM" id="SSF103473">
    <property type="entry name" value="MFS general substrate transporter"/>
    <property type="match status" value="1"/>
</dbReference>
<evidence type="ECO:0000313" key="8">
    <source>
        <dbReference type="EMBL" id="CAG5995318.1"/>
    </source>
</evidence>
<feature type="transmembrane region" description="Helical" evidence="7">
    <location>
        <begin position="307"/>
        <end position="327"/>
    </location>
</feature>
<dbReference type="InterPro" id="IPR036259">
    <property type="entry name" value="MFS_trans_sf"/>
</dbReference>
<feature type="transmembrane region" description="Helical" evidence="7">
    <location>
        <begin position="41"/>
        <end position="63"/>
    </location>
</feature>
<protein>
    <submittedName>
        <fullName evidence="8">(Atlantic silverside) hypothetical protein</fullName>
    </submittedName>
</protein>
<gene>
    <name evidence="8" type="ORF">MMEN_LOCUS17919</name>
</gene>
<feature type="non-terminal residue" evidence="8">
    <location>
        <position position="1"/>
    </location>
</feature>
<proteinExistence type="inferred from homology"/>
<dbReference type="AlphaFoldDB" id="A0A8S4BNB3"/>
<evidence type="ECO:0000256" key="7">
    <source>
        <dbReference type="SAM" id="Phobius"/>
    </source>
</evidence>
<evidence type="ECO:0000256" key="2">
    <source>
        <dbReference type="ARBA" id="ARBA00007965"/>
    </source>
</evidence>